<gene>
    <name evidence="3" type="ORF">COEREDRAFT_9998</name>
</gene>
<evidence type="ECO:0000256" key="2">
    <source>
        <dbReference type="SAM" id="SignalP"/>
    </source>
</evidence>
<keyword evidence="2" id="KW-0732">Signal</keyword>
<dbReference type="AlphaFoldDB" id="A0A2G5B6X7"/>
<evidence type="ECO:0000313" key="3">
    <source>
        <dbReference type="EMBL" id="PIA14744.1"/>
    </source>
</evidence>
<name>A0A2G5B6X7_COERN</name>
<proteinExistence type="predicted"/>
<dbReference type="Proteomes" id="UP000242474">
    <property type="component" value="Unassembled WGS sequence"/>
</dbReference>
<organism evidence="3 4">
    <name type="scientific">Coemansia reversa (strain ATCC 12441 / NRRL 1564)</name>
    <dbReference type="NCBI Taxonomy" id="763665"/>
    <lineage>
        <taxon>Eukaryota</taxon>
        <taxon>Fungi</taxon>
        <taxon>Fungi incertae sedis</taxon>
        <taxon>Zoopagomycota</taxon>
        <taxon>Kickxellomycotina</taxon>
        <taxon>Kickxellomycetes</taxon>
        <taxon>Kickxellales</taxon>
        <taxon>Kickxellaceae</taxon>
        <taxon>Coemansia</taxon>
    </lineage>
</organism>
<sequence length="166" mass="16655">MLSAKIASYSILVLAFAASGAFAQDAETLAGEYAVGASSIGSPELGPAINEQFSVESATADTDDTAANSSAKVSTSDSVAESASVEEATDESDSGTAETSDSSDEADVFTSTSFETDMKTETESGTGFESESDSNEDTRDSGVGDNSAHGYHVACAAIAAGFAALL</sequence>
<keyword evidence="4" id="KW-1185">Reference proteome</keyword>
<reference evidence="3 4" key="1">
    <citation type="journal article" date="2015" name="Genome Biol. Evol.">
        <title>Phylogenomic analyses indicate that early fungi evolved digesting cell walls of algal ancestors of land plants.</title>
        <authorList>
            <person name="Chang Y."/>
            <person name="Wang S."/>
            <person name="Sekimoto S."/>
            <person name="Aerts A.L."/>
            <person name="Choi C."/>
            <person name="Clum A."/>
            <person name="LaButti K.M."/>
            <person name="Lindquist E.A."/>
            <person name="Yee Ngan C."/>
            <person name="Ohm R.A."/>
            <person name="Salamov A.A."/>
            <person name="Grigoriev I.V."/>
            <person name="Spatafora J.W."/>
            <person name="Berbee M.L."/>
        </authorList>
    </citation>
    <scope>NUCLEOTIDE SEQUENCE [LARGE SCALE GENOMIC DNA]</scope>
    <source>
        <strain evidence="3 4">NRRL 1564</strain>
    </source>
</reference>
<feature type="region of interest" description="Disordered" evidence="1">
    <location>
        <begin position="56"/>
        <end position="148"/>
    </location>
</feature>
<feature type="chain" id="PRO_5013807909" evidence="2">
    <location>
        <begin position="24"/>
        <end position="166"/>
    </location>
</feature>
<protein>
    <submittedName>
        <fullName evidence="3">Uncharacterized protein</fullName>
    </submittedName>
</protein>
<accession>A0A2G5B6X7</accession>
<feature type="compositionally biased region" description="Low complexity" evidence="1">
    <location>
        <begin position="57"/>
        <end position="86"/>
    </location>
</feature>
<evidence type="ECO:0000256" key="1">
    <source>
        <dbReference type="SAM" id="MobiDB-lite"/>
    </source>
</evidence>
<feature type="signal peptide" evidence="2">
    <location>
        <begin position="1"/>
        <end position="23"/>
    </location>
</feature>
<dbReference type="EMBL" id="KZ303513">
    <property type="protein sequence ID" value="PIA14744.1"/>
    <property type="molecule type" value="Genomic_DNA"/>
</dbReference>
<evidence type="ECO:0000313" key="4">
    <source>
        <dbReference type="Proteomes" id="UP000242474"/>
    </source>
</evidence>